<sequence length="263" mass="28970">MVTFENYEEYMMLYADGELSGAAINELLDFVAEHPELESELNAYMSTRLEPEMELVFANKESLLHPEPAKKTIAFGWIRYGVAAGVALLLGVGIYNLNRSDKTLNNNVAVTKPQATKTQPIAAKVVVNQTDTINSRPATLAPAKNTIRKKQNAHTTIEEASRNQKAQERSNLAMLQSAPEQGFAVNMKPYVSDIYATADPIIINSKEPVRKSHMPVSDENKETMYALGQAISDKVHDVKNLTANIKTSGVGFNIGGKEIKVNF</sequence>
<name>A0A2W2A9Y2_9BACT</name>
<keyword evidence="1" id="KW-1133">Transmembrane helix</keyword>
<keyword evidence="1" id="KW-0472">Membrane</keyword>
<keyword evidence="3" id="KW-1185">Reference proteome</keyword>
<evidence type="ECO:0000313" key="2">
    <source>
        <dbReference type="EMBL" id="PZF72205.1"/>
    </source>
</evidence>
<accession>A0A2W2A9Y2</accession>
<reference evidence="2 3" key="1">
    <citation type="submission" date="2018-06" db="EMBL/GenBank/DDBJ databases">
        <title>Mucibacter soli gen. nov., sp. nov., a new member of the family Chitinophagaceae producing mucin.</title>
        <authorList>
            <person name="Kim M.-K."/>
            <person name="Park S."/>
            <person name="Kim T.-S."/>
            <person name="Joung Y."/>
            <person name="Han J.-H."/>
            <person name="Kim S.B."/>
        </authorList>
    </citation>
    <scope>NUCLEOTIDE SEQUENCE [LARGE SCALE GENOMIC DNA]</scope>
    <source>
        <strain evidence="2 3">R1-15</strain>
    </source>
</reference>
<evidence type="ECO:0000313" key="3">
    <source>
        <dbReference type="Proteomes" id="UP000248745"/>
    </source>
</evidence>
<dbReference type="EMBL" id="QKTW01000019">
    <property type="protein sequence ID" value="PZF72205.1"/>
    <property type="molecule type" value="Genomic_DNA"/>
</dbReference>
<organism evidence="2 3">
    <name type="scientific">Taibaiella soli</name>
    <dbReference type="NCBI Taxonomy" id="1649169"/>
    <lineage>
        <taxon>Bacteria</taxon>
        <taxon>Pseudomonadati</taxon>
        <taxon>Bacteroidota</taxon>
        <taxon>Chitinophagia</taxon>
        <taxon>Chitinophagales</taxon>
        <taxon>Chitinophagaceae</taxon>
        <taxon>Taibaiella</taxon>
    </lineage>
</organism>
<dbReference type="AlphaFoldDB" id="A0A2W2A9Y2"/>
<proteinExistence type="predicted"/>
<dbReference type="OrthoDB" id="663559at2"/>
<protein>
    <submittedName>
        <fullName evidence="2">Uncharacterized protein</fullName>
    </submittedName>
</protein>
<feature type="transmembrane region" description="Helical" evidence="1">
    <location>
        <begin position="77"/>
        <end position="97"/>
    </location>
</feature>
<comment type="caution">
    <text evidence="2">The sequence shown here is derived from an EMBL/GenBank/DDBJ whole genome shotgun (WGS) entry which is preliminary data.</text>
</comment>
<evidence type="ECO:0000256" key="1">
    <source>
        <dbReference type="SAM" id="Phobius"/>
    </source>
</evidence>
<dbReference type="Proteomes" id="UP000248745">
    <property type="component" value="Unassembled WGS sequence"/>
</dbReference>
<gene>
    <name evidence="2" type="ORF">DN068_14840</name>
</gene>
<dbReference type="RefSeq" id="WP_110999717.1">
    <property type="nucleotide sequence ID" value="NZ_QKTW01000019.1"/>
</dbReference>
<keyword evidence="1" id="KW-0812">Transmembrane</keyword>